<proteinExistence type="predicted"/>
<dbReference type="Proteomes" id="UP000290289">
    <property type="component" value="Chromosome 14"/>
</dbReference>
<name>A0A498I788_MALDO</name>
<evidence type="ECO:0000313" key="2">
    <source>
        <dbReference type="Proteomes" id="UP000290289"/>
    </source>
</evidence>
<dbReference type="EMBL" id="RDQH01000340">
    <property type="protein sequence ID" value="RXH76963.1"/>
    <property type="molecule type" value="Genomic_DNA"/>
</dbReference>
<comment type="caution">
    <text evidence="1">The sequence shown here is derived from an EMBL/GenBank/DDBJ whole genome shotgun (WGS) entry which is preliminary data.</text>
</comment>
<evidence type="ECO:0000313" key="1">
    <source>
        <dbReference type="EMBL" id="RXH76963.1"/>
    </source>
</evidence>
<dbReference type="AlphaFoldDB" id="A0A498I788"/>
<accession>A0A498I788</accession>
<sequence>MRHNLVPLRHHAIATLSVWMNWPSMANWSMSYRFVEWQIKGKLEKAFKECKNEEDTFKLSLVNLVKAVLVRAKTSVTVNLDYFHLLEYMNRFNSFS</sequence>
<keyword evidence="2" id="KW-1185">Reference proteome</keyword>
<reference evidence="1 2" key="1">
    <citation type="submission" date="2018-10" db="EMBL/GenBank/DDBJ databases">
        <title>A high-quality apple genome assembly.</title>
        <authorList>
            <person name="Hu J."/>
        </authorList>
    </citation>
    <scope>NUCLEOTIDE SEQUENCE [LARGE SCALE GENOMIC DNA]</scope>
    <source>
        <strain evidence="2">cv. HFTH1</strain>
        <tissue evidence="1">Young leaf</tissue>
    </source>
</reference>
<organism evidence="1 2">
    <name type="scientific">Malus domestica</name>
    <name type="common">Apple</name>
    <name type="synonym">Pyrus malus</name>
    <dbReference type="NCBI Taxonomy" id="3750"/>
    <lineage>
        <taxon>Eukaryota</taxon>
        <taxon>Viridiplantae</taxon>
        <taxon>Streptophyta</taxon>
        <taxon>Embryophyta</taxon>
        <taxon>Tracheophyta</taxon>
        <taxon>Spermatophyta</taxon>
        <taxon>Magnoliopsida</taxon>
        <taxon>eudicotyledons</taxon>
        <taxon>Gunneridae</taxon>
        <taxon>Pentapetalae</taxon>
        <taxon>rosids</taxon>
        <taxon>fabids</taxon>
        <taxon>Rosales</taxon>
        <taxon>Rosaceae</taxon>
        <taxon>Amygdaloideae</taxon>
        <taxon>Maleae</taxon>
        <taxon>Malus</taxon>
    </lineage>
</organism>
<protein>
    <submittedName>
        <fullName evidence="1">Uncharacterized protein</fullName>
    </submittedName>
</protein>
<gene>
    <name evidence="1" type="ORF">DVH24_019851</name>
</gene>